<keyword evidence="3" id="KW-0408">Iron</keyword>
<accession>A0A2A5WSL4</accession>
<dbReference type="InterPro" id="IPR003347">
    <property type="entry name" value="JmjC_dom"/>
</dbReference>
<dbReference type="PROSITE" id="PS51184">
    <property type="entry name" value="JMJC"/>
    <property type="match status" value="1"/>
</dbReference>
<dbReference type="PANTHER" id="PTHR13096:SF8">
    <property type="entry name" value="RIBOSOMAL OXYGENASE 1"/>
    <property type="match status" value="1"/>
</dbReference>
<dbReference type="GO" id="GO:0046872">
    <property type="term" value="F:metal ion binding"/>
    <property type="evidence" value="ECO:0007669"/>
    <property type="project" value="UniProtKB-KW"/>
</dbReference>
<dbReference type="Gene3D" id="2.60.120.650">
    <property type="entry name" value="Cupin"/>
    <property type="match status" value="1"/>
</dbReference>
<proteinExistence type="predicted"/>
<dbReference type="Proteomes" id="UP000219327">
    <property type="component" value="Unassembled WGS sequence"/>
</dbReference>
<dbReference type="GO" id="GO:0016706">
    <property type="term" value="F:2-oxoglutarate-dependent dioxygenase activity"/>
    <property type="evidence" value="ECO:0007669"/>
    <property type="project" value="TreeGrafter"/>
</dbReference>
<evidence type="ECO:0000313" key="5">
    <source>
        <dbReference type="EMBL" id="PDH39540.1"/>
    </source>
</evidence>
<organism evidence="5 6">
    <name type="scientific">OM182 bacterium MED-G24</name>
    <dbReference type="NCBI Taxonomy" id="1986255"/>
    <lineage>
        <taxon>Bacteria</taxon>
        <taxon>Pseudomonadati</taxon>
        <taxon>Pseudomonadota</taxon>
        <taxon>Gammaproteobacteria</taxon>
        <taxon>OMG group</taxon>
        <taxon>OM182 clade</taxon>
    </lineage>
</organism>
<evidence type="ECO:0000256" key="3">
    <source>
        <dbReference type="ARBA" id="ARBA00023004"/>
    </source>
</evidence>
<dbReference type="SMART" id="SM00558">
    <property type="entry name" value="JmjC"/>
    <property type="match status" value="1"/>
</dbReference>
<dbReference type="SUPFAM" id="SSF51197">
    <property type="entry name" value="Clavaminate synthase-like"/>
    <property type="match status" value="1"/>
</dbReference>
<gene>
    <name evidence="5" type="ORF">CNE99_05425</name>
</gene>
<evidence type="ECO:0000256" key="1">
    <source>
        <dbReference type="ARBA" id="ARBA00001954"/>
    </source>
</evidence>
<dbReference type="EMBL" id="NTKD01000023">
    <property type="protein sequence ID" value="PDH39540.1"/>
    <property type="molecule type" value="Genomic_DNA"/>
</dbReference>
<evidence type="ECO:0000313" key="6">
    <source>
        <dbReference type="Proteomes" id="UP000219327"/>
    </source>
</evidence>
<evidence type="ECO:0000256" key="2">
    <source>
        <dbReference type="ARBA" id="ARBA00022723"/>
    </source>
</evidence>
<dbReference type="Gene3D" id="3.40.366.30">
    <property type="entry name" value="50S ribosomal protein L16 arginine hydroxylase, Chain A, Domain 2"/>
    <property type="match status" value="1"/>
</dbReference>
<dbReference type="AlphaFoldDB" id="A0A2A5WSL4"/>
<dbReference type="Pfam" id="PF08007">
    <property type="entry name" value="JmjC_2"/>
    <property type="match status" value="1"/>
</dbReference>
<sequence>MSILGDLTPADFLSRVWQRETLMLQGALPDYVSAISPEQLAGLSLDSEVESRLIRKQDTDWLLQHGPFEEATFLDLPDRDWTLLVQAVDLWVDEVSSLFEAFDFLPRWRFDDIMVSYATPGGGAGPHFDQYDVFLVQVTGERHWRLGGEVDDDTQLVEGSEMRLVWSFEEHESWVMKPGDVLYVPPGVIHWGEAVTESLTYSVGFRSPSFSDMLGDLAIELMAQGRDGVYRDPTLLPADDGLQISDAVVEEVQAQLRAIVDDPELVADWFARFMTQPRYPEAVEVTDEKRVARTRWGTYENGERVDE</sequence>
<protein>
    <submittedName>
        <fullName evidence="5">Cupin</fullName>
    </submittedName>
</protein>
<feature type="domain" description="JmjC" evidence="4">
    <location>
        <begin position="94"/>
        <end position="222"/>
    </location>
</feature>
<evidence type="ECO:0000259" key="4">
    <source>
        <dbReference type="PROSITE" id="PS51184"/>
    </source>
</evidence>
<reference evidence="5 6" key="1">
    <citation type="submission" date="2017-08" db="EMBL/GenBank/DDBJ databases">
        <title>Fine stratification of microbial communities through a metagenomic profile of the photic zone.</title>
        <authorList>
            <person name="Haro-Moreno J.M."/>
            <person name="Lopez-Perez M."/>
            <person name="De La Torre J."/>
            <person name="Picazo A."/>
            <person name="Camacho A."/>
            <person name="Rodriguez-Valera F."/>
        </authorList>
    </citation>
    <scope>NUCLEOTIDE SEQUENCE [LARGE SCALE GENOMIC DNA]</scope>
    <source>
        <strain evidence="5">MED-G24</strain>
    </source>
</reference>
<dbReference type="PANTHER" id="PTHR13096">
    <property type="entry name" value="MINA53 MYC INDUCED NUCLEAR ANTIGEN"/>
    <property type="match status" value="1"/>
</dbReference>
<comment type="cofactor">
    <cofactor evidence="1">
        <name>Fe(2+)</name>
        <dbReference type="ChEBI" id="CHEBI:29033"/>
    </cofactor>
</comment>
<keyword evidence="2" id="KW-0479">Metal-binding</keyword>
<comment type="caution">
    <text evidence="5">The sequence shown here is derived from an EMBL/GenBank/DDBJ whole genome shotgun (WGS) entry which is preliminary data.</text>
</comment>
<dbReference type="InterPro" id="IPR039994">
    <property type="entry name" value="NO66-like"/>
</dbReference>
<name>A0A2A5WSL4_9GAMM</name>